<dbReference type="InterPro" id="IPR041268">
    <property type="entry name" value="HU-CCDC81_bac_2"/>
</dbReference>
<evidence type="ECO:0000313" key="4">
    <source>
        <dbReference type="Proteomes" id="UP001598138"/>
    </source>
</evidence>
<evidence type="ECO:0000313" key="3">
    <source>
        <dbReference type="EMBL" id="MFD3393591.1"/>
    </source>
</evidence>
<dbReference type="PROSITE" id="PS51724">
    <property type="entry name" value="SPOR"/>
    <property type="match status" value="1"/>
</dbReference>
<keyword evidence="3" id="KW-0238">DNA-binding</keyword>
<keyword evidence="4" id="KW-1185">Reference proteome</keyword>
<keyword evidence="1" id="KW-1133">Transmembrane helix</keyword>
<dbReference type="Proteomes" id="UP001598138">
    <property type="component" value="Unassembled WGS sequence"/>
</dbReference>
<feature type="transmembrane region" description="Helical" evidence="1">
    <location>
        <begin position="174"/>
        <end position="192"/>
    </location>
</feature>
<dbReference type="InterPro" id="IPR040495">
    <property type="entry name" value="HU-CCDC81_bac_1"/>
</dbReference>
<organism evidence="3 4">
    <name type="scientific">Aquirufa avitistagni</name>
    <dbReference type="NCBI Taxonomy" id="3104728"/>
    <lineage>
        <taxon>Bacteria</taxon>
        <taxon>Pseudomonadati</taxon>
        <taxon>Bacteroidota</taxon>
        <taxon>Cytophagia</taxon>
        <taxon>Cytophagales</taxon>
        <taxon>Flectobacillaceae</taxon>
        <taxon>Aquirufa</taxon>
    </lineage>
</organism>
<reference evidence="3 4" key="1">
    <citation type="submission" date="2024-03" db="EMBL/GenBank/DDBJ databases">
        <title>Aquirufa genome sequencing.</title>
        <authorList>
            <person name="Pitt A."/>
            <person name="Hahn M.W."/>
        </authorList>
    </citation>
    <scope>NUCLEOTIDE SEQUENCE [LARGE SCALE GENOMIC DNA]</scope>
    <source>
        <strain evidence="3 4">OSTEICH-129V</strain>
    </source>
</reference>
<accession>A0ABW6D9J3</accession>
<dbReference type="RefSeq" id="WP_377982358.1">
    <property type="nucleotide sequence ID" value="NZ_JBBKXZ010000001.1"/>
</dbReference>
<protein>
    <submittedName>
        <fullName evidence="3">HU family DNA-binding protein</fullName>
    </submittedName>
</protein>
<keyword evidence="1" id="KW-0812">Transmembrane</keyword>
<comment type="caution">
    <text evidence="3">The sequence shown here is derived from an EMBL/GenBank/DDBJ whole genome shotgun (WGS) entry which is preliminary data.</text>
</comment>
<dbReference type="GO" id="GO:0003677">
    <property type="term" value="F:DNA binding"/>
    <property type="evidence" value="ECO:0007669"/>
    <property type="project" value="UniProtKB-KW"/>
</dbReference>
<evidence type="ECO:0000259" key="2">
    <source>
        <dbReference type="PROSITE" id="PS51724"/>
    </source>
</evidence>
<name>A0ABW6D9J3_9BACT</name>
<dbReference type="Pfam" id="PF18174">
    <property type="entry name" value="HU-CCDC81_bac_1"/>
    <property type="match status" value="1"/>
</dbReference>
<dbReference type="EMBL" id="JBBKXZ010000001">
    <property type="protein sequence ID" value="MFD3393591.1"/>
    <property type="molecule type" value="Genomic_DNA"/>
</dbReference>
<sequence>MQETIVSLIEESLLNYDCVVIPQFGGFVLNTKDFTFDESTSTIYPKRKWVAFNERLRSDDGVLAMALAQKEGLKQKDAFKAIHDFALALNQRIQAGEEVILGKVGTFTLQNESKITFEPNPDTNFDLAQFGLIPVQIKPKAQKPVLISNPVVESMTDAAPVVAEEKQKRVSVKFYTYVILAFMLGGTAAYYLTEPNSRYVNSSMSPLTIKIKKKEKVATPVVAAKSVTTTVPEVAKSVEKVEPIPSDEIYLVAASFLTEEKAALCQSELVSKGFTDVEIIEKEAGEKHFRVSVGRVANFDLGYQKAAELKKDKKLDIWVFKKQ</sequence>
<gene>
    <name evidence="3" type="ORF">U0R10_03050</name>
</gene>
<evidence type="ECO:0000256" key="1">
    <source>
        <dbReference type="SAM" id="Phobius"/>
    </source>
</evidence>
<keyword evidence="1" id="KW-0472">Membrane</keyword>
<dbReference type="Pfam" id="PF18175">
    <property type="entry name" value="HU-CCDC81_bac_2"/>
    <property type="match status" value="1"/>
</dbReference>
<proteinExistence type="predicted"/>
<feature type="domain" description="SPOR" evidence="2">
    <location>
        <begin position="243"/>
        <end position="322"/>
    </location>
</feature>
<dbReference type="InterPro" id="IPR007730">
    <property type="entry name" value="SPOR-like_dom"/>
</dbReference>